<keyword evidence="2" id="KW-0732">Signal</keyword>
<reference evidence="3" key="2">
    <citation type="submission" date="2021-04" db="EMBL/GenBank/DDBJ databases">
        <authorList>
            <person name="Podell S."/>
        </authorList>
    </citation>
    <scope>NUCLEOTIDE SEQUENCE</scope>
    <source>
        <strain evidence="3">Hildebrandi</strain>
    </source>
</reference>
<feature type="chain" id="PRO_5039951000" evidence="2">
    <location>
        <begin position="23"/>
        <end position="353"/>
    </location>
</feature>
<protein>
    <submittedName>
        <fullName evidence="3">Uncharacterized protein</fullName>
    </submittedName>
</protein>
<comment type="caution">
    <text evidence="3">The sequence shown here is derived from an EMBL/GenBank/DDBJ whole genome shotgun (WGS) entry which is preliminary data.</text>
</comment>
<dbReference type="EMBL" id="JAGRRH010000020">
    <property type="protein sequence ID" value="KAG7347480.1"/>
    <property type="molecule type" value="Genomic_DNA"/>
</dbReference>
<reference evidence="3" key="1">
    <citation type="journal article" date="2021" name="Sci. Rep.">
        <title>Diploid genomic architecture of Nitzschia inconspicua, an elite biomass production diatom.</title>
        <authorList>
            <person name="Oliver A."/>
            <person name="Podell S."/>
            <person name="Pinowska A."/>
            <person name="Traller J.C."/>
            <person name="Smith S.R."/>
            <person name="McClure R."/>
            <person name="Beliaev A."/>
            <person name="Bohutskyi P."/>
            <person name="Hill E.A."/>
            <person name="Rabines A."/>
            <person name="Zheng H."/>
            <person name="Allen L.Z."/>
            <person name="Kuo A."/>
            <person name="Grigoriev I.V."/>
            <person name="Allen A.E."/>
            <person name="Hazlebeck D."/>
            <person name="Allen E.E."/>
        </authorList>
    </citation>
    <scope>NUCLEOTIDE SEQUENCE</scope>
    <source>
        <strain evidence="3">Hildebrandi</strain>
    </source>
</reference>
<feature type="compositionally biased region" description="Polar residues" evidence="1">
    <location>
        <begin position="115"/>
        <end position="126"/>
    </location>
</feature>
<dbReference type="AlphaFoldDB" id="A0A9K3KPJ4"/>
<keyword evidence="4" id="KW-1185">Reference proteome</keyword>
<evidence type="ECO:0000313" key="4">
    <source>
        <dbReference type="Proteomes" id="UP000693970"/>
    </source>
</evidence>
<proteinExistence type="predicted"/>
<dbReference type="Proteomes" id="UP000693970">
    <property type="component" value="Unassembled WGS sequence"/>
</dbReference>
<feature type="compositionally biased region" description="Polar residues" evidence="1">
    <location>
        <begin position="68"/>
        <end position="107"/>
    </location>
</feature>
<sequence length="353" mass="38019">MKSSTASVFVFPLAFAFVGVNGQLGNNTGFQDPMMPVGATVPPPVFTPINTMEIPTATPNTNTTEIPTATPSTNATEVPTATPSTNTTEVPSATPSITATDAPTSVPSEEPTISLEPTNFPTPAPSVNNQDVCDIIDDDWEEWYEERTRAEHTCECQATVEGMAEDRVQMNCFGEELYCCAATGVCYDTDDASEHIIADRFYDGIVDLATWRSCVNIYQGGVENPRKTHRLCREYGYAPQTAVSRQETTEPALAWCRVIINDQECNSCTPCEENGPGMTGYDCTNIRGVDQVPLDALPMGPQSGCHFQDFPVCTFNGAFIDVDKSVVSGGALPSFVVRVSVPVLLVGGALVWN</sequence>
<name>A0A9K3KPJ4_9STRA</name>
<evidence type="ECO:0000313" key="3">
    <source>
        <dbReference type="EMBL" id="KAG7347480.1"/>
    </source>
</evidence>
<evidence type="ECO:0000256" key="2">
    <source>
        <dbReference type="SAM" id="SignalP"/>
    </source>
</evidence>
<feature type="region of interest" description="Disordered" evidence="1">
    <location>
        <begin position="68"/>
        <end position="126"/>
    </location>
</feature>
<accession>A0A9K3KPJ4</accession>
<organism evidence="3 4">
    <name type="scientific">Nitzschia inconspicua</name>
    <dbReference type="NCBI Taxonomy" id="303405"/>
    <lineage>
        <taxon>Eukaryota</taxon>
        <taxon>Sar</taxon>
        <taxon>Stramenopiles</taxon>
        <taxon>Ochrophyta</taxon>
        <taxon>Bacillariophyta</taxon>
        <taxon>Bacillariophyceae</taxon>
        <taxon>Bacillariophycidae</taxon>
        <taxon>Bacillariales</taxon>
        <taxon>Bacillariaceae</taxon>
        <taxon>Nitzschia</taxon>
    </lineage>
</organism>
<gene>
    <name evidence="3" type="ORF">IV203_016185</name>
</gene>
<feature type="signal peptide" evidence="2">
    <location>
        <begin position="1"/>
        <end position="22"/>
    </location>
</feature>
<evidence type="ECO:0000256" key="1">
    <source>
        <dbReference type="SAM" id="MobiDB-lite"/>
    </source>
</evidence>